<proteinExistence type="predicted"/>
<dbReference type="AlphaFoldDB" id="A0A1H1V1G6"/>
<dbReference type="STRING" id="589382.SAMN04489721_1905"/>
<dbReference type="Pfam" id="PF13472">
    <property type="entry name" value="Lipase_GDSL_2"/>
    <property type="match status" value="1"/>
</dbReference>
<reference evidence="5" key="3">
    <citation type="submission" date="2022-06" db="EMBL/GenBank/DDBJ databases">
        <title>Genomic Encyclopedia of Type Strains, Phase III (KMG-III): the genomes of soil and plant-associated and newly described type strains.</title>
        <authorList>
            <person name="Whitman W."/>
        </authorList>
    </citation>
    <scope>NUCLEOTIDE SEQUENCE</scope>
    <source>
        <strain evidence="5">CPCC 202695</strain>
    </source>
</reference>
<accession>A0A1H1V1G6</accession>
<feature type="active site" evidence="1">
    <location>
        <position position="252"/>
    </location>
</feature>
<feature type="disulfide bond" evidence="2">
    <location>
        <begin position="129"/>
        <end position="138"/>
    </location>
</feature>
<name>A0A1H1V1G6_9MICO</name>
<evidence type="ECO:0000256" key="3">
    <source>
        <dbReference type="SAM" id="SignalP"/>
    </source>
</evidence>
<sequence length="271" mass="27213">MSARSIRRSRIVGSTVAAIVALAAALGGAAPAGAEPPPPVAKYVALGDSYAAGQGAGVPLDQCLRSTAAYPVLLDAEPRTNLLRFAACTGATIDDVLSSQLSQVNRGTTLVTVTVGANDLGAGAAYAVCVPDPASLQCTAAIQAVFEILQSGVIAEDLTALILAIGERAPNAHIVVTDYPIPFADGLGTVTDTVNLATLALNEQIAEAVQAAAALGADVELASVQLAFLGHGVGSLDPWLGDDPSDPVSFLHPTPAGQQVYLAAILAALAD</sequence>
<evidence type="ECO:0000313" key="8">
    <source>
        <dbReference type="Proteomes" id="UP000893823"/>
    </source>
</evidence>
<gene>
    <name evidence="5" type="ORF">BCL57_002267</name>
    <name evidence="6" type="ORF">SAMN04489721_1905</name>
</gene>
<organism evidence="6 7">
    <name type="scientific">Agromyces flavus</name>
    <dbReference type="NCBI Taxonomy" id="589382"/>
    <lineage>
        <taxon>Bacteria</taxon>
        <taxon>Bacillati</taxon>
        <taxon>Actinomycetota</taxon>
        <taxon>Actinomycetes</taxon>
        <taxon>Micrococcales</taxon>
        <taxon>Microbacteriaceae</taxon>
        <taxon>Agromyces</taxon>
    </lineage>
</organism>
<evidence type="ECO:0000313" key="6">
    <source>
        <dbReference type="EMBL" id="SDS78594.1"/>
    </source>
</evidence>
<dbReference type="Gene3D" id="3.40.50.1110">
    <property type="entry name" value="SGNH hydrolase"/>
    <property type="match status" value="1"/>
</dbReference>
<evidence type="ECO:0000256" key="1">
    <source>
        <dbReference type="PIRSR" id="PIRSR637460-1"/>
    </source>
</evidence>
<dbReference type="EMBL" id="LT629755">
    <property type="protein sequence ID" value="SDS78594.1"/>
    <property type="molecule type" value="Genomic_DNA"/>
</dbReference>
<protein>
    <submittedName>
        <fullName evidence="5 6">Lysophospholipase L1</fullName>
    </submittedName>
</protein>
<feature type="signal peptide" evidence="3">
    <location>
        <begin position="1"/>
        <end position="34"/>
    </location>
</feature>
<evidence type="ECO:0000313" key="7">
    <source>
        <dbReference type="Proteomes" id="UP000199482"/>
    </source>
</evidence>
<dbReference type="CDD" id="cd01823">
    <property type="entry name" value="SEST_like"/>
    <property type="match status" value="1"/>
</dbReference>
<evidence type="ECO:0000256" key="2">
    <source>
        <dbReference type="PIRSR" id="PIRSR637460-2"/>
    </source>
</evidence>
<dbReference type="SUPFAM" id="SSF52266">
    <property type="entry name" value="SGNH hydrolase"/>
    <property type="match status" value="1"/>
</dbReference>
<evidence type="ECO:0000259" key="4">
    <source>
        <dbReference type="Pfam" id="PF13472"/>
    </source>
</evidence>
<feature type="disulfide bond" evidence="2">
    <location>
        <begin position="63"/>
        <end position="88"/>
    </location>
</feature>
<dbReference type="InterPro" id="IPR036514">
    <property type="entry name" value="SGNH_hydro_sf"/>
</dbReference>
<dbReference type="PANTHER" id="PTHR37981:SF1">
    <property type="entry name" value="SGNH HYDROLASE-TYPE ESTERASE DOMAIN-CONTAINING PROTEIN"/>
    <property type="match status" value="1"/>
</dbReference>
<dbReference type="Proteomes" id="UP000893823">
    <property type="component" value="Unassembled WGS sequence"/>
</dbReference>
<dbReference type="InterPro" id="IPR037460">
    <property type="entry name" value="SEST-like"/>
</dbReference>
<feature type="chain" id="PRO_5009262799" evidence="3">
    <location>
        <begin position="35"/>
        <end position="271"/>
    </location>
</feature>
<dbReference type="OrthoDB" id="5503950at2"/>
<dbReference type="GO" id="GO:0019433">
    <property type="term" value="P:triglyceride catabolic process"/>
    <property type="evidence" value="ECO:0007669"/>
    <property type="project" value="TreeGrafter"/>
</dbReference>
<reference evidence="6" key="1">
    <citation type="submission" date="2016-10" db="EMBL/GenBank/DDBJ databases">
        <authorList>
            <person name="de Groot N.N."/>
        </authorList>
    </citation>
    <scope>NUCLEOTIDE SEQUENCE [LARGE SCALE GENOMIC DNA]</scope>
    <source>
        <strain evidence="6">CPCC 202695</strain>
    </source>
</reference>
<evidence type="ECO:0000313" key="5">
    <source>
        <dbReference type="EMBL" id="MCP2368094.1"/>
    </source>
</evidence>
<keyword evidence="8" id="KW-1185">Reference proteome</keyword>
<dbReference type="Proteomes" id="UP000199482">
    <property type="component" value="Chromosome I"/>
</dbReference>
<keyword evidence="2" id="KW-1015">Disulfide bond</keyword>
<dbReference type="InterPro" id="IPR013830">
    <property type="entry name" value="SGNH_hydro"/>
</dbReference>
<feature type="domain" description="SGNH hydrolase-type esterase" evidence="4">
    <location>
        <begin position="45"/>
        <end position="260"/>
    </location>
</feature>
<dbReference type="GO" id="GO:0004806">
    <property type="term" value="F:triacylglycerol lipase activity"/>
    <property type="evidence" value="ECO:0007669"/>
    <property type="project" value="TreeGrafter"/>
</dbReference>
<dbReference type="EMBL" id="SODL02000004">
    <property type="protein sequence ID" value="MCP2368094.1"/>
    <property type="molecule type" value="Genomic_DNA"/>
</dbReference>
<dbReference type="RefSeq" id="WP_092671457.1">
    <property type="nucleotide sequence ID" value="NZ_BMDN01000004.1"/>
</dbReference>
<feature type="active site" description="Nucleophile" evidence="1">
    <location>
        <position position="49"/>
    </location>
</feature>
<keyword evidence="3" id="KW-0732">Signal</keyword>
<dbReference type="PANTHER" id="PTHR37981">
    <property type="entry name" value="LIPASE 2"/>
    <property type="match status" value="1"/>
</dbReference>
<reference evidence="7" key="2">
    <citation type="submission" date="2016-10" db="EMBL/GenBank/DDBJ databases">
        <authorList>
            <person name="Varghese N."/>
            <person name="Submissions S."/>
        </authorList>
    </citation>
    <scope>NUCLEOTIDE SEQUENCE [LARGE SCALE GENOMIC DNA]</scope>
    <source>
        <strain evidence="7">CPCC 202695</strain>
    </source>
</reference>